<dbReference type="GO" id="GO:0006355">
    <property type="term" value="P:regulation of DNA-templated transcription"/>
    <property type="evidence" value="ECO:0007669"/>
    <property type="project" value="InterPro"/>
</dbReference>
<dbReference type="FunFam" id="3.40.50.2300:FF:000001">
    <property type="entry name" value="DNA-binding response regulator PhoB"/>
    <property type="match status" value="1"/>
</dbReference>
<dbReference type="InterPro" id="IPR001789">
    <property type="entry name" value="Sig_transdc_resp-reg_receiver"/>
</dbReference>
<name>A0A0D2GHB5_9BACT</name>
<dbReference type="Proteomes" id="UP000032233">
    <property type="component" value="Unassembled WGS sequence"/>
</dbReference>
<dbReference type="InterPro" id="IPR039420">
    <property type="entry name" value="WalR-like"/>
</dbReference>
<dbReference type="SMART" id="SM00448">
    <property type="entry name" value="REC"/>
    <property type="match status" value="1"/>
</dbReference>
<keyword evidence="11" id="KW-1185">Reference proteome</keyword>
<dbReference type="PROSITE" id="PS50110">
    <property type="entry name" value="RESPONSE_REGULATORY"/>
    <property type="match status" value="1"/>
</dbReference>
<dbReference type="CDD" id="cd17623">
    <property type="entry name" value="REC_OmpR_CpxR"/>
    <property type="match status" value="1"/>
</dbReference>
<evidence type="ECO:0000256" key="7">
    <source>
        <dbReference type="PROSITE-ProRule" id="PRU01091"/>
    </source>
</evidence>
<dbReference type="GO" id="GO:0000156">
    <property type="term" value="F:phosphorelay response regulator activity"/>
    <property type="evidence" value="ECO:0007669"/>
    <property type="project" value="TreeGrafter"/>
</dbReference>
<dbReference type="AlphaFoldDB" id="A0A0D2GHB5"/>
<dbReference type="SUPFAM" id="SSF46894">
    <property type="entry name" value="C-terminal effector domain of the bipartite response regulators"/>
    <property type="match status" value="1"/>
</dbReference>
<dbReference type="OrthoDB" id="9793321at2"/>
<dbReference type="Pfam" id="PF00486">
    <property type="entry name" value="Trans_reg_C"/>
    <property type="match status" value="1"/>
</dbReference>
<dbReference type="GO" id="GO:0032993">
    <property type="term" value="C:protein-DNA complex"/>
    <property type="evidence" value="ECO:0007669"/>
    <property type="project" value="TreeGrafter"/>
</dbReference>
<comment type="caution">
    <text evidence="10">The sequence shown here is derived from an EMBL/GenBank/DDBJ whole genome shotgun (WGS) entry which is preliminary data.</text>
</comment>
<dbReference type="PANTHER" id="PTHR48111:SF4">
    <property type="entry name" value="DNA-BINDING DUAL TRANSCRIPTIONAL REGULATOR OMPR"/>
    <property type="match status" value="1"/>
</dbReference>
<dbReference type="RefSeq" id="WP_044348312.1">
    <property type="nucleotide sequence ID" value="NZ_AZAC01000011.1"/>
</dbReference>
<keyword evidence="4 7" id="KW-0238">DNA-binding</keyword>
<evidence type="ECO:0000256" key="4">
    <source>
        <dbReference type="ARBA" id="ARBA00023125"/>
    </source>
</evidence>
<dbReference type="InterPro" id="IPR001867">
    <property type="entry name" value="OmpR/PhoB-type_DNA-bd"/>
</dbReference>
<dbReference type="SMART" id="SM00862">
    <property type="entry name" value="Trans_reg_C"/>
    <property type="match status" value="1"/>
</dbReference>
<sequence>MAQKILIIDDDAKLRSLLSEYLSGYGFSISCLSNGGQLMEILAQAKPDLVVLDVMLPQENGLDLLKKIRGASLVPVIMLTAKGEEADRIVGLELGADDYMAKPFNPRELLARIKAVLRRPRGPVSSPVNQTVLRAGGMELDTDLRILKAQGMDVELSQTESKLLAVLMKNPNKVFSRDELLNIARGRQMMAFDRSIDVHISNLRNKLTPFPGLKNVIKTVWGTGYLFQEIP</sequence>
<evidence type="ECO:0000259" key="8">
    <source>
        <dbReference type="PROSITE" id="PS50110"/>
    </source>
</evidence>
<dbReference type="PANTHER" id="PTHR48111">
    <property type="entry name" value="REGULATOR OF RPOS"/>
    <property type="match status" value="1"/>
</dbReference>
<organism evidence="10 11">
    <name type="scientific">Dethiosulfatarculus sandiegensis</name>
    <dbReference type="NCBI Taxonomy" id="1429043"/>
    <lineage>
        <taxon>Bacteria</taxon>
        <taxon>Pseudomonadati</taxon>
        <taxon>Thermodesulfobacteriota</taxon>
        <taxon>Desulfarculia</taxon>
        <taxon>Desulfarculales</taxon>
        <taxon>Desulfarculaceae</taxon>
        <taxon>Dethiosulfatarculus</taxon>
    </lineage>
</organism>
<feature type="modified residue" description="4-aspartylphosphate" evidence="6">
    <location>
        <position position="53"/>
    </location>
</feature>
<evidence type="ECO:0000256" key="3">
    <source>
        <dbReference type="ARBA" id="ARBA00023015"/>
    </source>
</evidence>
<protein>
    <submittedName>
        <fullName evidence="10">OmpR family two-protein response regulator</fullName>
    </submittedName>
</protein>
<evidence type="ECO:0000256" key="1">
    <source>
        <dbReference type="ARBA" id="ARBA00022553"/>
    </source>
</evidence>
<evidence type="ECO:0000313" key="10">
    <source>
        <dbReference type="EMBL" id="KIX14307.1"/>
    </source>
</evidence>
<evidence type="ECO:0000256" key="6">
    <source>
        <dbReference type="PROSITE-ProRule" id="PRU00169"/>
    </source>
</evidence>
<dbReference type="GO" id="GO:0005829">
    <property type="term" value="C:cytosol"/>
    <property type="evidence" value="ECO:0007669"/>
    <property type="project" value="TreeGrafter"/>
</dbReference>
<proteinExistence type="predicted"/>
<dbReference type="GO" id="GO:0000976">
    <property type="term" value="F:transcription cis-regulatory region binding"/>
    <property type="evidence" value="ECO:0007669"/>
    <property type="project" value="TreeGrafter"/>
</dbReference>
<dbReference type="InterPro" id="IPR058124">
    <property type="entry name" value="CpxR-like_REC"/>
</dbReference>
<dbReference type="FunCoup" id="A0A0D2GHB5">
    <property type="interactions" value="322"/>
</dbReference>
<evidence type="ECO:0000259" key="9">
    <source>
        <dbReference type="PROSITE" id="PS51755"/>
    </source>
</evidence>
<evidence type="ECO:0000256" key="2">
    <source>
        <dbReference type="ARBA" id="ARBA00023012"/>
    </source>
</evidence>
<reference evidence="10 11" key="1">
    <citation type="submission" date="2013-11" db="EMBL/GenBank/DDBJ databases">
        <title>Metagenomic analysis of a methanogenic consortium involved in long chain n-alkane degradation.</title>
        <authorList>
            <person name="Davidova I.A."/>
            <person name="Callaghan A.V."/>
            <person name="Wawrik B."/>
            <person name="Pruitt S."/>
            <person name="Marks C."/>
            <person name="Duncan K.E."/>
            <person name="Suflita J.M."/>
        </authorList>
    </citation>
    <scope>NUCLEOTIDE SEQUENCE [LARGE SCALE GENOMIC DNA]</scope>
    <source>
        <strain evidence="10 11">SPR</strain>
    </source>
</reference>
<keyword evidence="3" id="KW-0805">Transcription regulation</keyword>
<evidence type="ECO:0000256" key="5">
    <source>
        <dbReference type="ARBA" id="ARBA00023163"/>
    </source>
</evidence>
<keyword evidence="1 6" id="KW-0597">Phosphoprotein</keyword>
<dbReference type="InterPro" id="IPR036388">
    <property type="entry name" value="WH-like_DNA-bd_sf"/>
</dbReference>
<dbReference type="EMBL" id="AZAC01000011">
    <property type="protein sequence ID" value="KIX14307.1"/>
    <property type="molecule type" value="Genomic_DNA"/>
</dbReference>
<dbReference type="InParanoid" id="A0A0D2GHB5"/>
<dbReference type="Gene3D" id="1.10.10.10">
    <property type="entry name" value="Winged helix-like DNA-binding domain superfamily/Winged helix DNA-binding domain"/>
    <property type="match status" value="1"/>
</dbReference>
<dbReference type="InterPro" id="IPR016032">
    <property type="entry name" value="Sig_transdc_resp-reg_C-effctor"/>
</dbReference>
<keyword evidence="5" id="KW-0804">Transcription</keyword>
<feature type="DNA-binding region" description="OmpR/PhoB-type" evidence="7">
    <location>
        <begin position="130"/>
        <end position="229"/>
    </location>
</feature>
<feature type="domain" description="OmpR/PhoB-type" evidence="9">
    <location>
        <begin position="130"/>
        <end position="229"/>
    </location>
</feature>
<dbReference type="CDD" id="cd00383">
    <property type="entry name" value="trans_reg_C"/>
    <property type="match status" value="1"/>
</dbReference>
<keyword evidence="2" id="KW-0902">Two-component regulatory system</keyword>
<evidence type="ECO:0000313" key="11">
    <source>
        <dbReference type="Proteomes" id="UP000032233"/>
    </source>
</evidence>
<dbReference type="Gene3D" id="3.40.50.2300">
    <property type="match status" value="1"/>
</dbReference>
<dbReference type="STRING" id="1429043.X474_10320"/>
<accession>A0A0D2GHB5</accession>
<dbReference type="InterPro" id="IPR011006">
    <property type="entry name" value="CheY-like_superfamily"/>
</dbReference>
<dbReference type="SUPFAM" id="SSF52172">
    <property type="entry name" value="CheY-like"/>
    <property type="match status" value="1"/>
</dbReference>
<dbReference type="Gene3D" id="6.10.250.690">
    <property type="match status" value="1"/>
</dbReference>
<feature type="domain" description="Response regulatory" evidence="8">
    <location>
        <begin position="4"/>
        <end position="117"/>
    </location>
</feature>
<dbReference type="PROSITE" id="PS51257">
    <property type="entry name" value="PROKAR_LIPOPROTEIN"/>
    <property type="match status" value="1"/>
</dbReference>
<dbReference type="PROSITE" id="PS51755">
    <property type="entry name" value="OMPR_PHOB"/>
    <property type="match status" value="1"/>
</dbReference>
<gene>
    <name evidence="10" type="ORF">X474_10320</name>
</gene>
<dbReference type="Pfam" id="PF00072">
    <property type="entry name" value="Response_reg"/>
    <property type="match status" value="1"/>
</dbReference>